<gene>
    <name evidence="1" type="ORF">CHCC16736_2350</name>
</gene>
<dbReference type="InterPro" id="IPR020314">
    <property type="entry name" value="Uncharacterised_YpzA"/>
</dbReference>
<dbReference type="EMBL" id="NILC01000033">
    <property type="protein sequence ID" value="TWL21066.1"/>
    <property type="molecule type" value="Genomic_DNA"/>
</dbReference>
<dbReference type="AlphaFoldDB" id="A0A8B5Y629"/>
<accession>A0A8B5Y629</accession>
<reference evidence="1 2" key="1">
    <citation type="submission" date="2019-06" db="EMBL/GenBank/DDBJ databases">
        <title>Genome sequence analysis of &gt;100 Bacillus licheniformis strains suggests intrinsic resistance to this species.</title>
        <authorList>
            <person name="Wels M."/>
            <person name="Siezen R.J."/>
            <person name="Johansen E."/>
            <person name="Stuer-Lauridsen B."/>
            <person name="Bjerre K."/>
            <person name="Nielsen B.K.K."/>
        </authorList>
    </citation>
    <scope>NUCLEOTIDE SEQUENCE [LARGE SCALE GENOMIC DNA]</scope>
    <source>
        <strain evidence="1 2">BAC-16736</strain>
    </source>
</reference>
<name>A0A8B5Y629_BACLI</name>
<comment type="caution">
    <text evidence="1">The sequence shown here is derived from an EMBL/GenBank/DDBJ whole genome shotgun (WGS) entry which is preliminary data.</text>
</comment>
<evidence type="ECO:0008006" key="3">
    <source>
        <dbReference type="Google" id="ProtNLM"/>
    </source>
</evidence>
<sequence length="90" mass="10293">MIMKSDHRDDLETGFNQRKQLEIAVETAQKTTGMATRQKSSTLLKSAYQSIEDARQLSQAEELAALDEDFLNEQLNILNDCQHQLDESQH</sequence>
<proteinExistence type="predicted"/>
<protein>
    <recommendedName>
        <fullName evidence="3">DUF2564 family protein</fullName>
    </recommendedName>
</protein>
<evidence type="ECO:0000313" key="1">
    <source>
        <dbReference type="EMBL" id="TWL21066.1"/>
    </source>
</evidence>
<evidence type="ECO:0000313" key="2">
    <source>
        <dbReference type="Proteomes" id="UP000435910"/>
    </source>
</evidence>
<dbReference type="Pfam" id="PF10819">
    <property type="entry name" value="DUF2564"/>
    <property type="match status" value="1"/>
</dbReference>
<organism evidence="1 2">
    <name type="scientific">Bacillus licheniformis</name>
    <dbReference type="NCBI Taxonomy" id="1402"/>
    <lineage>
        <taxon>Bacteria</taxon>
        <taxon>Bacillati</taxon>
        <taxon>Bacillota</taxon>
        <taxon>Bacilli</taxon>
        <taxon>Bacillales</taxon>
        <taxon>Bacillaceae</taxon>
        <taxon>Bacillus</taxon>
    </lineage>
</organism>
<dbReference type="Proteomes" id="UP000435910">
    <property type="component" value="Unassembled WGS sequence"/>
</dbReference>